<sequence>MGDQLSQGLGDAWALITTFVPKLLGFLLVLLVGWLVAKALSKAVEILLAKVGFGRLVERSGLGGPTSPVDAGKLIVQLVFYFVLLIALNYAFAVFGAGNPVSDLLNQVIAYLPRVVVAIILVLIASAIARVVRNLITAALAGRQYGQLLGTVSYAFLLGLGVIAALNQLGIATTVTEPILIFALGTVGGILVVGVGGGMIRPMQSRWEQWLARAQAEAASRPSNAPAQGAPWERNQPPGSDTPTPAEGFPRPSNPPQPEQ</sequence>
<dbReference type="PANTHER" id="PTHR30221:SF1">
    <property type="entry name" value="SMALL-CONDUCTANCE MECHANOSENSITIVE CHANNEL"/>
    <property type="match status" value="1"/>
</dbReference>
<dbReference type="Proteomes" id="UP000585638">
    <property type="component" value="Unassembled WGS sequence"/>
</dbReference>
<organism evidence="3 4">
    <name type="scientific">Kutzneria kofuensis</name>
    <dbReference type="NCBI Taxonomy" id="103725"/>
    <lineage>
        <taxon>Bacteria</taxon>
        <taxon>Bacillati</taxon>
        <taxon>Actinomycetota</taxon>
        <taxon>Actinomycetes</taxon>
        <taxon>Pseudonocardiales</taxon>
        <taxon>Pseudonocardiaceae</taxon>
        <taxon>Kutzneria</taxon>
    </lineage>
</organism>
<gene>
    <name evidence="3" type="ORF">BJ998_001734</name>
</gene>
<feature type="transmembrane region" description="Helical" evidence="2">
    <location>
        <begin position="12"/>
        <end position="37"/>
    </location>
</feature>
<feature type="transmembrane region" description="Helical" evidence="2">
    <location>
        <begin position="115"/>
        <end position="136"/>
    </location>
</feature>
<keyword evidence="2" id="KW-1133">Transmembrane helix</keyword>
<feature type="transmembrane region" description="Helical" evidence="2">
    <location>
        <begin position="179"/>
        <end position="200"/>
    </location>
</feature>
<keyword evidence="3" id="KW-0282">Flagellum</keyword>
<keyword evidence="2" id="KW-0472">Membrane</keyword>
<dbReference type="GO" id="GO:0008381">
    <property type="term" value="F:mechanosensitive monoatomic ion channel activity"/>
    <property type="evidence" value="ECO:0007669"/>
    <property type="project" value="InterPro"/>
</dbReference>
<dbReference type="Pfam" id="PF05552">
    <property type="entry name" value="MS_channel_1st_1"/>
    <property type="match status" value="2"/>
</dbReference>
<accession>A0A7W9KE53</accession>
<dbReference type="InterPro" id="IPR045275">
    <property type="entry name" value="MscS_archaea/bacteria_type"/>
</dbReference>
<protein>
    <submittedName>
        <fullName evidence="3">Flagellar biosynthesis protein FliQ</fullName>
    </submittedName>
</protein>
<dbReference type="EMBL" id="JACHIR010000001">
    <property type="protein sequence ID" value="MBB5890538.1"/>
    <property type="molecule type" value="Genomic_DNA"/>
</dbReference>
<name>A0A7W9KE53_9PSEU</name>
<keyword evidence="3" id="KW-0969">Cilium</keyword>
<evidence type="ECO:0000256" key="1">
    <source>
        <dbReference type="SAM" id="MobiDB-lite"/>
    </source>
</evidence>
<keyword evidence="3" id="KW-0966">Cell projection</keyword>
<dbReference type="AlphaFoldDB" id="A0A7W9KE53"/>
<dbReference type="PANTHER" id="PTHR30221">
    <property type="entry name" value="SMALL-CONDUCTANCE MECHANOSENSITIVE CHANNEL"/>
    <property type="match status" value="1"/>
</dbReference>
<feature type="region of interest" description="Disordered" evidence="1">
    <location>
        <begin position="215"/>
        <end position="260"/>
    </location>
</feature>
<evidence type="ECO:0000256" key="2">
    <source>
        <dbReference type="SAM" id="Phobius"/>
    </source>
</evidence>
<feature type="transmembrane region" description="Helical" evidence="2">
    <location>
        <begin position="74"/>
        <end position="95"/>
    </location>
</feature>
<comment type="caution">
    <text evidence="3">The sequence shown here is derived from an EMBL/GenBank/DDBJ whole genome shotgun (WGS) entry which is preliminary data.</text>
</comment>
<feature type="transmembrane region" description="Helical" evidence="2">
    <location>
        <begin position="148"/>
        <end position="167"/>
    </location>
</feature>
<dbReference type="RefSeq" id="WP_184860065.1">
    <property type="nucleotide sequence ID" value="NZ_JACHIR010000001.1"/>
</dbReference>
<reference evidence="3 4" key="1">
    <citation type="submission" date="2020-08" db="EMBL/GenBank/DDBJ databases">
        <title>Sequencing the genomes of 1000 actinobacteria strains.</title>
        <authorList>
            <person name="Klenk H.-P."/>
        </authorList>
    </citation>
    <scope>NUCLEOTIDE SEQUENCE [LARGE SCALE GENOMIC DNA]</scope>
    <source>
        <strain evidence="3 4">DSM 43851</strain>
    </source>
</reference>
<keyword evidence="2" id="KW-0812">Transmembrane</keyword>
<evidence type="ECO:0000313" key="3">
    <source>
        <dbReference type="EMBL" id="MBB5890538.1"/>
    </source>
</evidence>
<evidence type="ECO:0000313" key="4">
    <source>
        <dbReference type="Proteomes" id="UP000585638"/>
    </source>
</evidence>
<keyword evidence="4" id="KW-1185">Reference proteome</keyword>
<dbReference type="InterPro" id="IPR008910">
    <property type="entry name" value="MSC_TM_helix"/>
</dbReference>
<proteinExistence type="predicted"/>